<evidence type="ECO:0000313" key="3">
    <source>
        <dbReference type="Proteomes" id="UP001329430"/>
    </source>
</evidence>
<reference evidence="2 3" key="1">
    <citation type="journal article" date="2024" name="Insects">
        <title>An Improved Chromosome-Level Genome Assembly of the Firefly Pyrocoelia pectoralis.</title>
        <authorList>
            <person name="Fu X."/>
            <person name="Meyer-Rochow V.B."/>
            <person name="Ballantyne L."/>
            <person name="Zhu X."/>
        </authorList>
    </citation>
    <scope>NUCLEOTIDE SEQUENCE [LARGE SCALE GENOMIC DNA]</scope>
    <source>
        <strain evidence="2">XCY_ONT2</strain>
    </source>
</reference>
<dbReference type="PANTHER" id="PTHR46609:SF8">
    <property type="entry name" value="YQAJ VIRAL RECOMBINASE DOMAIN-CONTAINING PROTEIN"/>
    <property type="match status" value="1"/>
</dbReference>
<dbReference type="InterPro" id="IPR051703">
    <property type="entry name" value="NF-kappa-B_Signaling_Reg"/>
</dbReference>
<gene>
    <name evidence="2" type="ORF">RI129_001910</name>
</gene>
<dbReference type="InterPro" id="IPR011604">
    <property type="entry name" value="PDDEXK-like_dom_sf"/>
</dbReference>
<evidence type="ECO:0000259" key="1">
    <source>
        <dbReference type="Pfam" id="PF09588"/>
    </source>
</evidence>
<sequence>MECIKKIVEYAVTNDILTKIYGNLITALPNSALALHKTGRNNVVENEIEIVEHICEETSIDTEMLLLNHATQSTLMMELTHLEIQFVNSCCQDLYKKKLEKNVCKILIETKQSKAEWLSERKFRITGSRIYEIYTYKGQDWPRKSNRYFFPKGFSNKFTQHGIQYEEIARRVFINTTGLAVIECGLVVSEFNPWLGYSPDGIILSCNQVPEQLLEIKCPFAGKFIVPTFAKILSNYVIF</sequence>
<dbReference type="SUPFAM" id="SSF52980">
    <property type="entry name" value="Restriction endonuclease-like"/>
    <property type="match status" value="1"/>
</dbReference>
<dbReference type="PANTHER" id="PTHR46609">
    <property type="entry name" value="EXONUCLEASE, PHAGE-TYPE/RECB, C-TERMINAL DOMAIN-CONTAINING PROTEIN"/>
    <property type="match status" value="1"/>
</dbReference>
<dbReference type="InterPro" id="IPR019080">
    <property type="entry name" value="YqaJ_viral_recombinase"/>
</dbReference>
<proteinExistence type="predicted"/>
<dbReference type="CDD" id="cd22343">
    <property type="entry name" value="PDDEXK_lambda_exonuclease-like"/>
    <property type="match status" value="1"/>
</dbReference>
<dbReference type="Pfam" id="PF09588">
    <property type="entry name" value="YqaJ"/>
    <property type="match status" value="1"/>
</dbReference>
<evidence type="ECO:0000313" key="2">
    <source>
        <dbReference type="EMBL" id="KAK5650881.1"/>
    </source>
</evidence>
<dbReference type="GO" id="GO:0006281">
    <property type="term" value="P:DNA repair"/>
    <property type="evidence" value="ECO:0007669"/>
    <property type="project" value="UniProtKB-ARBA"/>
</dbReference>
<dbReference type="EMBL" id="JAVRBK010000001">
    <property type="protein sequence ID" value="KAK5650881.1"/>
    <property type="molecule type" value="Genomic_DNA"/>
</dbReference>
<accession>A0AAN7VVY1</accession>
<organism evidence="2 3">
    <name type="scientific">Pyrocoelia pectoralis</name>
    <dbReference type="NCBI Taxonomy" id="417401"/>
    <lineage>
        <taxon>Eukaryota</taxon>
        <taxon>Metazoa</taxon>
        <taxon>Ecdysozoa</taxon>
        <taxon>Arthropoda</taxon>
        <taxon>Hexapoda</taxon>
        <taxon>Insecta</taxon>
        <taxon>Pterygota</taxon>
        <taxon>Neoptera</taxon>
        <taxon>Endopterygota</taxon>
        <taxon>Coleoptera</taxon>
        <taxon>Polyphaga</taxon>
        <taxon>Elateriformia</taxon>
        <taxon>Elateroidea</taxon>
        <taxon>Lampyridae</taxon>
        <taxon>Lampyrinae</taxon>
        <taxon>Pyrocoelia</taxon>
    </lineage>
</organism>
<dbReference type="Proteomes" id="UP001329430">
    <property type="component" value="Chromosome 1"/>
</dbReference>
<protein>
    <recommendedName>
        <fullName evidence="1">YqaJ viral recombinase domain-containing protein</fullName>
    </recommendedName>
</protein>
<keyword evidence="3" id="KW-1185">Reference proteome</keyword>
<dbReference type="InterPro" id="IPR011335">
    <property type="entry name" value="Restrct_endonuc-II-like"/>
</dbReference>
<name>A0AAN7VVY1_9COLE</name>
<dbReference type="AlphaFoldDB" id="A0AAN7VVY1"/>
<feature type="domain" description="YqaJ viral recombinase" evidence="1">
    <location>
        <begin position="116"/>
        <end position="226"/>
    </location>
</feature>
<dbReference type="Gene3D" id="3.90.320.10">
    <property type="match status" value="1"/>
</dbReference>
<comment type="caution">
    <text evidence="2">The sequence shown here is derived from an EMBL/GenBank/DDBJ whole genome shotgun (WGS) entry which is preliminary data.</text>
</comment>